<reference evidence="6" key="1">
    <citation type="submission" date="2022-11" db="UniProtKB">
        <authorList>
            <consortium name="WormBaseParasite"/>
        </authorList>
    </citation>
    <scope>IDENTIFICATION</scope>
</reference>
<dbReference type="PANTHER" id="PTHR45891">
    <property type="entry name" value="ZINC FINGER HOMEOBOX PROTEIN"/>
    <property type="match status" value="1"/>
</dbReference>
<dbReference type="GO" id="GO:0046872">
    <property type="term" value="F:metal ion binding"/>
    <property type="evidence" value="ECO:0007669"/>
    <property type="project" value="UniProtKB-KW"/>
</dbReference>
<keyword evidence="2" id="KW-0479">Metal-binding</keyword>
<dbReference type="Proteomes" id="UP000887565">
    <property type="component" value="Unplaced"/>
</dbReference>
<name>A0A915IIJ3_ROMCU</name>
<evidence type="ECO:0000256" key="4">
    <source>
        <dbReference type="ARBA" id="ARBA00022833"/>
    </source>
</evidence>
<protein>
    <submittedName>
        <fullName evidence="6">Uncharacterized protein</fullName>
    </submittedName>
</protein>
<dbReference type="PANTHER" id="PTHR45891:SF3">
    <property type="entry name" value="ZINC FINGER PROTEIN 2"/>
    <property type="match status" value="1"/>
</dbReference>
<dbReference type="WBParaSite" id="nRc.2.0.1.t13634-RA">
    <property type="protein sequence ID" value="nRc.2.0.1.t13634-RA"/>
    <property type="gene ID" value="nRc.2.0.1.g13634"/>
</dbReference>
<keyword evidence="5" id="KW-1185">Reference proteome</keyword>
<dbReference type="InterPro" id="IPR051968">
    <property type="entry name" value="ZnFinger_Homeobox_TR"/>
</dbReference>
<evidence type="ECO:0000313" key="5">
    <source>
        <dbReference type="Proteomes" id="UP000887565"/>
    </source>
</evidence>
<dbReference type="GO" id="GO:0000981">
    <property type="term" value="F:DNA-binding transcription factor activity, RNA polymerase II-specific"/>
    <property type="evidence" value="ECO:0007669"/>
    <property type="project" value="TreeGrafter"/>
</dbReference>
<dbReference type="GO" id="GO:0000978">
    <property type="term" value="F:RNA polymerase II cis-regulatory region sequence-specific DNA binding"/>
    <property type="evidence" value="ECO:0007669"/>
    <property type="project" value="TreeGrafter"/>
</dbReference>
<dbReference type="Gene3D" id="1.10.10.60">
    <property type="entry name" value="Homeodomain-like"/>
    <property type="match status" value="1"/>
</dbReference>
<comment type="subcellular location">
    <subcellularLocation>
        <location evidence="1">Nucleus</location>
    </subcellularLocation>
</comment>
<dbReference type="GO" id="GO:0005634">
    <property type="term" value="C:nucleus"/>
    <property type="evidence" value="ECO:0007669"/>
    <property type="project" value="UniProtKB-SubCell"/>
</dbReference>
<evidence type="ECO:0000256" key="2">
    <source>
        <dbReference type="ARBA" id="ARBA00022723"/>
    </source>
</evidence>
<keyword evidence="4" id="KW-0862">Zinc</keyword>
<evidence type="ECO:0000256" key="1">
    <source>
        <dbReference type="ARBA" id="ARBA00004123"/>
    </source>
</evidence>
<dbReference type="AlphaFoldDB" id="A0A915IIJ3"/>
<organism evidence="5 6">
    <name type="scientific">Romanomermis culicivorax</name>
    <name type="common">Nematode worm</name>
    <dbReference type="NCBI Taxonomy" id="13658"/>
    <lineage>
        <taxon>Eukaryota</taxon>
        <taxon>Metazoa</taxon>
        <taxon>Ecdysozoa</taxon>
        <taxon>Nematoda</taxon>
        <taxon>Enoplea</taxon>
        <taxon>Dorylaimia</taxon>
        <taxon>Mermithida</taxon>
        <taxon>Mermithoidea</taxon>
        <taxon>Mermithidae</taxon>
        <taxon>Romanomermis</taxon>
    </lineage>
</organism>
<proteinExistence type="predicted"/>
<keyword evidence="3" id="KW-0677">Repeat</keyword>
<evidence type="ECO:0000256" key="3">
    <source>
        <dbReference type="ARBA" id="ARBA00022737"/>
    </source>
</evidence>
<sequence>MKYLFKDFKTPTMSECEMLGNEMNLHKRVVQVCVG</sequence>
<accession>A0A915IIJ3</accession>
<evidence type="ECO:0000313" key="6">
    <source>
        <dbReference type="WBParaSite" id="nRc.2.0.1.t13634-RA"/>
    </source>
</evidence>